<dbReference type="EMBL" id="FUXL01000010">
    <property type="protein sequence ID" value="SKA26415.1"/>
    <property type="molecule type" value="Genomic_DNA"/>
</dbReference>
<reference evidence="1 2" key="1">
    <citation type="submission" date="2017-02" db="EMBL/GenBank/DDBJ databases">
        <authorList>
            <person name="Peterson S.W."/>
        </authorList>
    </citation>
    <scope>NUCLEOTIDE SEQUENCE [LARGE SCALE GENOMIC DNA]</scope>
    <source>
        <strain evidence="1 2">USBA 369</strain>
    </source>
</reference>
<keyword evidence="2" id="KW-1185">Reference proteome</keyword>
<dbReference type="RefSeq" id="WP_078709182.1">
    <property type="nucleotide sequence ID" value="NZ_FUXL01000010.1"/>
</dbReference>
<evidence type="ECO:0000313" key="2">
    <source>
        <dbReference type="Proteomes" id="UP000190135"/>
    </source>
</evidence>
<dbReference type="InterPro" id="IPR036390">
    <property type="entry name" value="WH_DNA-bd_sf"/>
</dbReference>
<sequence length="85" mass="9388">MGRGLSTLQRDLLMVLQEYPKPGNYGPKFARPRDLIAALGLENTAATRAAVSKALRRLAERDLLTVYRAEVRLQGNGYRYGPAIG</sequence>
<dbReference type="Proteomes" id="UP000190135">
    <property type="component" value="Unassembled WGS sequence"/>
</dbReference>
<dbReference type="SUPFAM" id="SSF46785">
    <property type="entry name" value="Winged helix' DNA-binding domain"/>
    <property type="match status" value="1"/>
</dbReference>
<gene>
    <name evidence="1" type="ORF">SAMN05428963_11076</name>
</gene>
<dbReference type="STRING" id="1365950.SAMN05428963_11076"/>
<protein>
    <submittedName>
        <fullName evidence="1">Uncharacterized protein</fullName>
    </submittedName>
</protein>
<dbReference type="OrthoDB" id="9859651at2"/>
<proteinExistence type="predicted"/>
<organism evidence="1 2">
    <name type="scientific">Consotaella salsifontis</name>
    <dbReference type="NCBI Taxonomy" id="1365950"/>
    <lineage>
        <taxon>Bacteria</taxon>
        <taxon>Pseudomonadati</taxon>
        <taxon>Pseudomonadota</taxon>
        <taxon>Alphaproteobacteria</taxon>
        <taxon>Hyphomicrobiales</taxon>
        <taxon>Aurantimonadaceae</taxon>
        <taxon>Consotaella</taxon>
    </lineage>
</organism>
<accession>A0A1T4SE16</accession>
<evidence type="ECO:0000313" key="1">
    <source>
        <dbReference type="EMBL" id="SKA26415.1"/>
    </source>
</evidence>
<name>A0A1T4SE16_9HYPH</name>
<dbReference type="AlphaFoldDB" id="A0A1T4SE16"/>